<dbReference type="EMBL" id="CP022685">
    <property type="protein sequence ID" value="ATL28985.1"/>
    <property type="molecule type" value="Genomic_DNA"/>
</dbReference>
<keyword evidence="2" id="KW-1185">Reference proteome</keyword>
<dbReference type="RefSeq" id="WP_098243553.1">
    <property type="nucleotide sequence ID" value="NZ_CP022685.1"/>
</dbReference>
<reference evidence="1 2" key="1">
    <citation type="submission" date="2017-08" db="EMBL/GenBank/DDBJ databases">
        <title>Complete Genome Sequence of Streptomyces formicae KY5, the formicamycin producer.</title>
        <authorList>
            <person name="Holmes N.A."/>
            <person name="Devine R."/>
            <person name="Qin Z."/>
            <person name="Seipke R.F."/>
            <person name="Wilkinson B."/>
            <person name="Hutchings M.I."/>
        </authorList>
    </citation>
    <scope>NUCLEOTIDE SEQUENCE [LARGE SCALE GENOMIC DNA]</scope>
    <source>
        <strain evidence="1 2">KY5</strain>
    </source>
</reference>
<dbReference type="AlphaFoldDB" id="A0A291QC03"/>
<protein>
    <submittedName>
        <fullName evidence="1">Uncharacterized protein</fullName>
    </submittedName>
</protein>
<gene>
    <name evidence="1" type="ORF">KY5_3967</name>
</gene>
<evidence type="ECO:0000313" key="1">
    <source>
        <dbReference type="EMBL" id="ATL28985.1"/>
    </source>
</evidence>
<dbReference type="KEGG" id="sfk:KY5_3967"/>
<organism evidence="1 2">
    <name type="scientific">Streptomyces formicae</name>
    <dbReference type="NCBI Taxonomy" id="1616117"/>
    <lineage>
        <taxon>Bacteria</taxon>
        <taxon>Bacillati</taxon>
        <taxon>Actinomycetota</taxon>
        <taxon>Actinomycetes</taxon>
        <taxon>Kitasatosporales</taxon>
        <taxon>Streptomycetaceae</taxon>
        <taxon>Streptomyces</taxon>
    </lineage>
</organism>
<accession>A0A291QC03</accession>
<dbReference type="Proteomes" id="UP000221011">
    <property type="component" value="Chromosome"/>
</dbReference>
<name>A0A291QC03_9ACTN</name>
<proteinExistence type="predicted"/>
<evidence type="ECO:0000313" key="2">
    <source>
        <dbReference type="Proteomes" id="UP000221011"/>
    </source>
</evidence>
<sequence>MTKRASAADAGYELDLSLTANDIAWARRVVFEVPPRDHSLAHMRRMLGALKVLVEVERPHSAFDARRVRDYLIAERTLADGLTQVLPESRGGPNRVKAWTQCRHVAEVTALFRAMHIARIRRGE</sequence>